<dbReference type="InterPro" id="IPR011009">
    <property type="entry name" value="Kinase-like_dom_sf"/>
</dbReference>
<dbReference type="EMBL" id="NBSK02000006">
    <property type="protein sequence ID" value="KAJ0199677.1"/>
    <property type="molecule type" value="Genomic_DNA"/>
</dbReference>
<evidence type="ECO:0000313" key="4">
    <source>
        <dbReference type="Proteomes" id="UP000235145"/>
    </source>
</evidence>
<feature type="compositionally biased region" description="Basic and acidic residues" evidence="1">
    <location>
        <begin position="175"/>
        <end position="194"/>
    </location>
</feature>
<evidence type="ECO:0000259" key="2">
    <source>
        <dbReference type="PROSITE" id="PS50011"/>
    </source>
</evidence>
<sequence>MSEFLIECATFSKNKWLRTWKKRFIYVWCSQLIFVFKNYGPTYELSLSTRISSASVAHSRHVISVLGFSSDQNRRRRRKMLIVYEYMQNGSLQDALLYHVAKGVDFLHFSCNPPIVHCDIKPYNVLLDCNINAKIADFGLARVLGVDENEIIKTFYECHEEGDQENETADDNNTDVEKKRENIGDYREENKSAAEETESVVTGEVVVNVDPISPESCCVTIVDAEASPSEYLERASVSDQLSVDSTNRRFLGRKKSGGAGGGSGRDWWWKQESCGDDSGRVKIM</sequence>
<dbReference type="PANTHER" id="PTHR46821:SF2">
    <property type="entry name" value="OS03G0251700 PROTEIN"/>
    <property type="match status" value="1"/>
</dbReference>
<proteinExistence type="predicted"/>
<organism evidence="3 4">
    <name type="scientific">Lactuca sativa</name>
    <name type="common">Garden lettuce</name>
    <dbReference type="NCBI Taxonomy" id="4236"/>
    <lineage>
        <taxon>Eukaryota</taxon>
        <taxon>Viridiplantae</taxon>
        <taxon>Streptophyta</taxon>
        <taxon>Embryophyta</taxon>
        <taxon>Tracheophyta</taxon>
        <taxon>Spermatophyta</taxon>
        <taxon>Magnoliopsida</taxon>
        <taxon>eudicotyledons</taxon>
        <taxon>Gunneridae</taxon>
        <taxon>Pentapetalae</taxon>
        <taxon>asterids</taxon>
        <taxon>campanulids</taxon>
        <taxon>Asterales</taxon>
        <taxon>Asteraceae</taxon>
        <taxon>Cichorioideae</taxon>
        <taxon>Cichorieae</taxon>
        <taxon>Lactucinae</taxon>
        <taxon>Lactuca</taxon>
    </lineage>
</organism>
<comment type="caution">
    <text evidence="3">The sequence shown here is derived from an EMBL/GenBank/DDBJ whole genome shotgun (WGS) entry which is preliminary data.</text>
</comment>
<dbReference type="InterPro" id="IPR044576">
    <property type="entry name" value="At4g25390-like"/>
</dbReference>
<dbReference type="PROSITE" id="PS00108">
    <property type="entry name" value="PROTEIN_KINASE_ST"/>
    <property type="match status" value="1"/>
</dbReference>
<reference evidence="3 4" key="1">
    <citation type="journal article" date="2017" name="Nat. Commun.">
        <title>Genome assembly with in vitro proximity ligation data and whole-genome triplication in lettuce.</title>
        <authorList>
            <person name="Reyes-Chin-Wo S."/>
            <person name="Wang Z."/>
            <person name="Yang X."/>
            <person name="Kozik A."/>
            <person name="Arikit S."/>
            <person name="Song C."/>
            <person name="Xia L."/>
            <person name="Froenicke L."/>
            <person name="Lavelle D.O."/>
            <person name="Truco M.J."/>
            <person name="Xia R."/>
            <person name="Zhu S."/>
            <person name="Xu C."/>
            <person name="Xu H."/>
            <person name="Xu X."/>
            <person name="Cox K."/>
            <person name="Korf I."/>
            <person name="Meyers B.C."/>
            <person name="Michelmore R.W."/>
        </authorList>
    </citation>
    <scope>NUCLEOTIDE SEQUENCE [LARGE SCALE GENOMIC DNA]</scope>
    <source>
        <strain evidence="4">cv. Salinas</strain>
        <tissue evidence="3">Seedlings</tissue>
    </source>
</reference>
<dbReference type="SUPFAM" id="SSF56112">
    <property type="entry name" value="Protein kinase-like (PK-like)"/>
    <property type="match status" value="1"/>
</dbReference>
<dbReference type="InterPro" id="IPR008271">
    <property type="entry name" value="Ser/Thr_kinase_AS"/>
</dbReference>
<feature type="region of interest" description="Disordered" evidence="1">
    <location>
        <begin position="162"/>
        <end position="197"/>
    </location>
</feature>
<protein>
    <recommendedName>
        <fullName evidence="2">Protein kinase domain-containing protein</fullName>
    </recommendedName>
</protein>
<dbReference type="GO" id="GO:0005524">
    <property type="term" value="F:ATP binding"/>
    <property type="evidence" value="ECO:0007669"/>
    <property type="project" value="InterPro"/>
</dbReference>
<dbReference type="InterPro" id="IPR020635">
    <property type="entry name" value="Tyr_kinase_cat_dom"/>
</dbReference>
<evidence type="ECO:0000256" key="1">
    <source>
        <dbReference type="SAM" id="MobiDB-lite"/>
    </source>
</evidence>
<evidence type="ECO:0000313" key="3">
    <source>
        <dbReference type="EMBL" id="KAJ0199677.1"/>
    </source>
</evidence>
<dbReference type="GO" id="GO:0004713">
    <property type="term" value="F:protein tyrosine kinase activity"/>
    <property type="evidence" value="ECO:0007669"/>
    <property type="project" value="InterPro"/>
</dbReference>
<name>A0A9R1V730_LACSA</name>
<dbReference type="AlphaFoldDB" id="A0A9R1V730"/>
<dbReference type="Proteomes" id="UP000235145">
    <property type="component" value="Unassembled WGS sequence"/>
</dbReference>
<feature type="domain" description="Protein kinase" evidence="2">
    <location>
        <begin position="1"/>
        <end position="284"/>
    </location>
</feature>
<dbReference type="Pfam" id="PF00069">
    <property type="entry name" value="Pkinase"/>
    <property type="match status" value="1"/>
</dbReference>
<keyword evidence="4" id="KW-1185">Reference proteome</keyword>
<dbReference type="PROSITE" id="PS50011">
    <property type="entry name" value="PROTEIN_KINASE_DOM"/>
    <property type="match status" value="1"/>
</dbReference>
<dbReference type="InterPro" id="IPR000719">
    <property type="entry name" value="Prot_kinase_dom"/>
</dbReference>
<dbReference type="Gene3D" id="1.10.510.10">
    <property type="entry name" value="Transferase(Phosphotransferase) domain 1"/>
    <property type="match status" value="1"/>
</dbReference>
<accession>A0A9R1V730</accession>
<dbReference type="PANTHER" id="PTHR46821">
    <property type="entry name" value="OS07G0586332 PROTEIN"/>
    <property type="match status" value="1"/>
</dbReference>
<gene>
    <name evidence="3" type="ORF">LSAT_V11C600300400</name>
</gene>
<feature type="compositionally biased region" description="Acidic residues" evidence="1">
    <location>
        <begin position="162"/>
        <end position="174"/>
    </location>
</feature>
<dbReference type="SMART" id="SM00219">
    <property type="entry name" value="TyrKc"/>
    <property type="match status" value="1"/>
</dbReference>
<feature type="region of interest" description="Disordered" evidence="1">
    <location>
        <begin position="250"/>
        <end position="270"/>
    </location>
</feature>